<dbReference type="GO" id="GO:0005524">
    <property type="term" value="F:ATP binding"/>
    <property type="evidence" value="ECO:0007669"/>
    <property type="project" value="UniProtKB-KW"/>
</dbReference>
<dbReference type="SUPFAM" id="SSF81923">
    <property type="entry name" value="Double Clp-N motif"/>
    <property type="match status" value="1"/>
</dbReference>
<dbReference type="InterPro" id="IPR019489">
    <property type="entry name" value="Clp_ATPase_C"/>
</dbReference>
<dbReference type="Pfam" id="PF07724">
    <property type="entry name" value="AAA_2"/>
    <property type="match status" value="1"/>
</dbReference>
<comment type="subunit">
    <text evidence="6">Homohexamer. The oligomerization is ATP-dependent.</text>
</comment>
<gene>
    <name evidence="11" type="ORF">A3F19_02355</name>
</gene>
<dbReference type="Pfam" id="PF10431">
    <property type="entry name" value="ClpB_D2-small"/>
    <property type="match status" value="1"/>
</dbReference>
<dbReference type="Pfam" id="PF02861">
    <property type="entry name" value="Clp_N"/>
    <property type="match status" value="1"/>
</dbReference>
<dbReference type="GO" id="GO:0016887">
    <property type="term" value="F:ATP hydrolysis activity"/>
    <property type="evidence" value="ECO:0007669"/>
    <property type="project" value="InterPro"/>
</dbReference>
<dbReference type="PROSITE" id="PS00870">
    <property type="entry name" value="CLPAB_1"/>
    <property type="match status" value="1"/>
</dbReference>
<evidence type="ECO:0000256" key="2">
    <source>
        <dbReference type="ARBA" id="ARBA00022737"/>
    </source>
</evidence>
<dbReference type="InterPro" id="IPR027417">
    <property type="entry name" value="P-loop_NTPase"/>
</dbReference>
<dbReference type="InterPro" id="IPR001270">
    <property type="entry name" value="ClpA/B"/>
</dbReference>
<keyword evidence="5 8" id="KW-0143">Chaperone</keyword>
<dbReference type="Gene3D" id="1.10.8.60">
    <property type="match status" value="1"/>
</dbReference>
<dbReference type="GO" id="GO:0005737">
    <property type="term" value="C:cytoplasm"/>
    <property type="evidence" value="ECO:0007669"/>
    <property type="project" value="TreeGrafter"/>
</dbReference>
<keyword evidence="4 8" id="KW-0067">ATP-binding</keyword>
<keyword evidence="2 7" id="KW-0677">Repeat</keyword>
<dbReference type="InterPro" id="IPR036628">
    <property type="entry name" value="Clp_N_dom_sf"/>
</dbReference>
<dbReference type="FunFam" id="3.40.50.300:FF:000120">
    <property type="entry name" value="ATP-dependent chaperone ClpB"/>
    <property type="match status" value="1"/>
</dbReference>
<dbReference type="Pfam" id="PF00004">
    <property type="entry name" value="AAA"/>
    <property type="match status" value="1"/>
</dbReference>
<keyword evidence="3 8" id="KW-0547">Nucleotide-binding</keyword>
<dbReference type="GO" id="GO:0034605">
    <property type="term" value="P:cellular response to heat"/>
    <property type="evidence" value="ECO:0007669"/>
    <property type="project" value="TreeGrafter"/>
</dbReference>
<evidence type="ECO:0000256" key="4">
    <source>
        <dbReference type="ARBA" id="ARBA00022840"/>
    </source>
</evidence>
<evidence type="ECO:0000256" key="3">
    <source>
        <dbReference type="ARBA" id="ARBA00022741"/>
    </source>
</evidence>
<comment type="caution">
    <text evidence="11">The sequence shown here is derived from an EMBL/GenBank/DDBJ whole genome shotgun (WGS) entry which is preliminary data.</text>
</comment>
<evidence type="ECO:0000256" key="1">
    <source>
        <dbReference type="ARBA" id="ARBA00008675"/>
    </source>
</evidence>
<dbReference type="EMBL" id="MFUJ01000016">
    <property type="protein sequence ID" value="OGI79315.1"/>
    <property type="molecule type" value="Genomic_DNA"/>
</dbReference>
<dbReference type="Gene3D" id="3.40.50.300">
    <property type="entry name" value="P-loop containing nucleotide triphosphate hydrolases"/>
    <property type="match status" value="3"/>
</dbReference>
<dbReference type="InterPro" id="IPR004176">
    <property type="entry name" value="Clp_R_N"/>
</dbReference>
<evidence type="ECO:0000256" key="8">
    <source>
        <dbReference type="RuleBase" id="RU004432"/>
    </source>
</evidence>
<dbReference type="InterPro" id="IPR018368">
    <property type="entry name" value="ClpA/B_CS1"/>
</dbReference>
<dbReference type="SMART" id="SM01086">
    <property type="entry name" value="ClpB_D2-small"/>
    <property type="match status" value="1"/>
</dbReference>
<evidence type="ECO:0000313" key="11">
    <source>
        <dbReference type="EMBL" id="OGI79315.1"/>
    </source>
</evidence>
<dbReference type="InterPro" id="IPR003959">
    <property type="entry name" value="ATPase_AAA_core"/>
</dbReference>
<evidence type="ECO:0000256" key="9">
    <source>
        <dbReference type="SAM" id="Coils"/>
    </source>
</evidence>
<feature type="coiled-coil region" evidence="9">
    <location>
        <begin position="414"/>
        <end position="588"/>
    </location>
</feature>
<evidence type="ECO:0000256" key="6">
    <source>
        <dbReference type="ARBA" id="ARBA00026057"/>
    </source>
</evidence>
<dbReference type="Proteomes" id="UP000177052">
    <property type="component" value="Unassembled WGS sequence"/>
</dbReference>
<dbReference type="PANTHER" id="PTHR11638:SF18">
    <property type="entry name" value="HEAT SHOCK PROTEIN 104"/>
    <property type="match status" value="1"/>
</dbReference>
<dbReference type="InterPro" id="IPR050130">
    <property type="entry name" value="ClpA_ClpB"/>
</dbReference>
<dbReference type="AlphaFoldDB" id="A0A1F6WC91"/>
<dbReference type="FunFam" id="3.40.50.300:FF:000025">
    <property type="entry name" value="ATP-dependent Clp protease subunit"/>
    <property type="match status" value="1"/>
</dbReference>
<dbReference type="Gene3D" id="1.10.1780.10">
    <property type="entry name" value="Clp, N-terminal domain"/>
    <property type="match status" value="1"/>
</dbReference>
<accession>A0A1F6WC91</accession>
<dbReference type="PROSITE" id="PS00871">
    <property type="entry name" value="CLPAB_2"/>
    <property type="match status" value="1"/>
</dbReference>
<comment type="similarity">
    <text evidence="1 8">Belongs to the ClpA/ClpB family.</text>
</comment>
<dbReference type="InterPro" id="IPR003593">
    <property type="entry name" value="AAA+_ATPase"/>
</dbReference>
<organism evidence="11 12">
    <name type="scientific">Candidatus Nomurabacteria bacterium RIFCSPHIGHO2_12_FULL_37_29</name>
    <dbReference type="NCBI Taxonomy" id="1801759"/>
    <lineage>
        <taxon>Bacteria</taxon>
        <taxon>Candidatus Nomuraibacteriota</taxon>
    </lineage>
</organism>
<evidence type="ECO:0000313" key="12">
    <source>
        <dbReference type="Proteomes" id="UP000177052"/>
    </source>
</evidence>
<dbReference type="Pfam" id="PF17871">
    <property type="entry name" value="AAA_lid_9"/>
    <property type="match status" value="1"/>
</dbReference>
<evidence type="ECO:0000259" key="10">
    <source>
        <dbReference type="PROSITE" id="PS51903"/>
    </source>
</evidence>
<dbReference type="CDD" id="cd00009">
    <property type="entry name" value="AAA"/>
    <property type="match status" value="1"/>
</dbReference>
<proteinExistence type="inferred from homology"/>
<dbReference type="InterPro" id="IPR041546">
    <property type="entry name" value="ClpA/ClpB_AAA_lid"/>
</dbReference>
<evidence type="ECO:0000256" key="7">
    <source>
        <dbReference type="PROSITE-ProRule" id="PRU01251"/>
    </source>
</evidence>
<evidence type="ECO:0000256" key="5">
    <source>
        <dbReference type="ARBA" id="ARBA00023186"/>
    </source>
</evidence>
<feature type="domain" description="Clp R" evidence="10">
    <location>
        <begin position="4"/>
        <end position="149"/>
    </location>
</feature>
<dbReference type="SMART" id="SM00382">
    <property type="entry name" value="AAA"/>
    <property type="match status" value="2"/>
</dbReference>
<reference evidence="11 12" key="1">
    <citation type="journal article" date="2016" name="Nat. Commun.">
        <title>Thousands of microbial genomes shed light on interconnected biogeochemical processes in an aquifer system.</title>
        <authorList>
            <person name="Anantharaman K."/>
            <person name="Brown C.T."/>
            <person name="Hug L.A."/>
            <person name="Sharon I."/>
            <person name="Castelle C.J."/>
            <person name="Probst A.J."/>
            <person name="Thomas B.C."/>
            <person name="Singh A."/>
            <person name="Wilkins M.J."/>
            <person name="Karaoz U."/>
            <person name="Brodie E.L."/>
            <person name="Williams K.H."/>
            <person name="Hubbard S.S."/>
            <person name="Banfield J.F."/>
        </authorList>
    </citation>
    <scope>NUCLEOTIDE SEQUENCE [LARGE SCALE GENOMIC DNA]</scope>
</reference>
<dbReference type="CDD" id="cd19499">
    <property type="entry name" value="RecA-like_ClpB_Hsp104-like"/>
    <property type="match status" value="1"/>
</dbReference>
<dbReference type="SUPFAM" id="SSF52540">
    <property type="entry name" value="P-loop containing nucleoside triphosphate hydrolases"/>
    <property type="match status" value="2"/>
</dbReference>
<sequence length="908" mass="102753">MPPLNKFTTKAKDAIKKAHELAIERGVNHVSSLHLLAALLLQEESMVNSILDKLEIDTMLLTDSVLELIELPESRSTLSPAYQIYLNPDLAQVIEQSAKLAEYMKDDFVSTEHLFIAILEVTSEAHETLMRFRINKDSVMKVLEELHSQNITDVTEPKKFKLLLKYTRNLTKLAKEDKLDPVIGRDSEIMRIMQILSRRTKNNPILIGEAGTGKTAVVEGLAQLIVKNNVPESLKDKELVSLDLGLLVAGTKYRGEFEERLKGIMKEIERSDGKIILFIDEIHTIVGAGGAEGTMDASNMLKPALSRGELRAIGATTLREYQKHIEKDPALARRFQPVYIDEPGVEDATAILRGLKEKYELFHGVRITDDAIVAAVNLSARYITNRFLPDKAVDLIDEASSSLKIMLENKPPVLEDAHRKIMRLEIEKEALKKEISSLSGEKNKEEKEKEKEIKNRIKEVDSEIGNLHEKTKELELKWQNEKSIVIEIRTIKKDLESLRLEAENAEMRADLSRAAEIRYGKIPELKKELEIKLLRLKKLQKSRRILKEEITSEDIAEVVARWTGIPLNKMLEEERAKLEKMEMELKKRVIGQDEAISRVANVIRRSRAGIGDPNRPIGSFIFLGPTGVGKTELTKALGQFMFNDDRAIIRVDMSEYMERHSMSKLIGSPPGYVGYDESGQLTESVRHRPYAVILFDEIEKAHPEVFNILLQVIDEGRLTDGKGRVVNFKNAIIILTSNIGSQFVEKMESIGFSNNSDRQDYSNMKEKVMEALKDHFRPEFLNRLDEVVVFDILGEEAIKEIVNLRIQVVKDRLIGKGIDFEIGDDALSYLAKEGYNPHYGARPLNRLIQNKILNPVASYIIGNGVKKGDTVIVSVKGTELVIEKKKNLSTGRQVKIKSPIRVRSRSSV</sequence>
<protein>
    <submittedName>
        <fullName evidence="11">ATP-dependent chaperone ClpB</fullName>
    </submittedName>
</protein>
<dbReference type="PROSITE" id="PS51903">
    <property type="entry name" value="CLP_R"/>
    <property type="match status" value="1"/>
</dbReference>
<dbReference type="PRINTS" id="PR00300">
    <property type="entry name" value="CLPPROTEASEA"/>
</dbReference>
<dbReference type="FunFam" id="3.40.50.300:FF:000010">
    <property type="entry name" value="Chaperone clpB 1, putative"/>
    <property type="match status" value="1"/>
</dbReference>
<dbReference type="PANTHER" id="PTHR11638">
    <property type="entry name" value="ATP-DEPENDENT CLP PROTEASE"/>
    <property type="match status" value="1"/>
</dbReference>
<name>A0A1F6WC91_9BACT</name>
<keyword evidence="9" id="KW-0175">Coiled coil</keyword>
<dbReference type="InterPro" id="IPR028299">
    <property type="entry name" value="ClpA/B_CS2"/>
</dbReference>